<dbReference type="PANTHER" id="PTHR43289:SF34">
    <property type="entry name" value="SERINE_THREONINE-PROTEIN KINASE YBDM-RELATED"/>
    <property type="match status" value="1"/>
</dbReference>
<dbReference type="Gene3D" id="3.30.200.20">
    <property type="entry name" value="Phosphorylase Kinase, domain 1"/>
    <property type="match status" value="1"/>
</dbReference>
<keyword evidence="3" id="KW-0677">Repeat</keyword>
<feature type="domain" description="Protein kinase" evidence="10">
    <location>
        <begin position="16"/>
        <end position="270"/>
    </location>
</feature>
<dbReference type="InterPro" id="IPR015943">
    <property type="entry name" value="WD40/YVTN_repeat-like_dom_sf"/>
</dbReference>
<dbReference type="InterPro" id="IPR001680">
    <property type="entry name" value="WD40_rpt"/>
</dbReference>
<dbReference type="SMART" id="SM00220">
    <property type="entry name" value="S_TKc"/>
    <property type="match status" value="1"/>
</dbReference>
<dbReference type="GO" id="GO:0004674">
    <property type="term" value="F:protein serine/threonine kinase activity"/>
    <property type="evidence" value="ECO:0007669"/>
    <property type="project" value="UniProtKB-KW"/>
</dbReference>
<evidence type="ECO:0000256" key="8">
    <source>
        <dbReference type="PROSITE-ProRule" id="PRU10141"/>
    </source>
</evidence>
<dbReference type="InterPro" id="IPR011009">
    <property type="entry name" value="Kinase-like_dom_sf"/>
</dbReference>
<dbReference type="PROSITE" id="PS00108">
    <property type="entry name" value="PROTEIN_KINASE_ST"/>
    <property type="match status" value="1"/>
</dbReference>
<keyword evidence="6 8" id="KW-0067">ATP-binding</keyword>
<keyword evidence="2" id="KW-0808">Transferase</keyword>
<accession>A0ABW6WXC0</accession>
<keyword evidence="12" id="KW-1185">Reference proteome</keyword>
<dbReference type="Gene3D" id="2.130.10.10">
    <property type="entry name" value="YVTN repeat-like/Quinoprotein amine dehydrogenase"/>
    <property type="match status" value="4"/>
</dbReference>
<reference evidence="11 12" key="1">
    <citation type="submission" date="2024-10" db="EMBL/GenBank/DDBJ databases">
        <title>The Natural Products Discovery Center: Release of the First 8490 Sequenced Strains for Exploring Actinobacteria Biosynthetic Diversity.</title>
        <authorList>
            <person name="Kalkreuter E."/>
            <person name="Kautsar S.A."/>
            <person name="Yang D."/>
            <person name="Bader C.D."/>
            <person name="Teijaro C.N."/>
            <person name="Fluegel L."/>
            <person name="Davis C.M."/>
            <person name="Simpson J.R."/>
            <person name="Lauterbach L."/>
            <person name="Steele A.D."/>
            <person name="Gui C."/>
            <person name="Meng S."/>
            <person name="Li G."/>
            <person name="Viehrig K."/>
            <person name="Ye F."/>
            <person name="Su P."/>
            <person name="Kiefer A.F."/>
            <person name="Nichols A."/>
            <person name="Cepeda A.J."/>
            <person name="Yan W."/>
            <person name="Fan B."/>
            <person name="Jiang Y."/>
            <person name="Adhikari A."/>
            <person name="Zheng C.-J."/>
            <person name="Schuster L."/>
            <person name="Cowan T.M."/>
            <person name="Smanski M.J."/>
            <person name="Chevrette M.G."/>
            <person name="De Carvalho L.P.S."/>
            <person name="Shen B."/>
        </authorList>
    </citation>
    <scope>NUCLEOTIDE SEQUENCE [LARGE SCALE GENOMIC DNA]</scope>
    <source>
        <strain evidence="11 12">NPDC000087</strain>
    </source>
</reference>
<evidence type="ECO:0000256" key="3">
    <source>
        <dbReference type="ARBA" id="ARBA00022737"/>
    </source>
</evidence>
<dbReference type="PROSITE" id="PS00678">
    <property type="entry name" value="WD_REPEATS_1"/>
    <property type="match status" value="1"/>
</dbReference>
<evidence type="ECO:0000256" key="9">
    <source>
        <dbReference type="SAM" id="Phobius"/>
    </source>
</evidence>
<keyword evidence="9" id="KW-1133">Transmembrane helix</keyword>
<protein>
    <submittedName>
        <fullName evidence="11">WD40 repeat domain-containing serine/threonine protein kinase</fullName>
    </submittedName>
</protein>
<dbReference type="Proteomes" id="UP001602245">
    <property type="component" value="Unassembled WGS sequence"/>
</dbReference>
<feature type="transmembrane region" description="Helical" evidence="9">
    <location>
        <begin position="298"/>
        <end position="320"/>
    </location>
</feature>
<sequence>MTSALRIDDPVLLGGYELLARLGEGGMGTVYLAKGHGDRQVAIKVIKPENSRDPEFRARFRSEVERARRVPPFCTAEVLDADPDHETPYLVVEYVDGPSLGDVVREQGPLSAANVHGVAIGVATALVAIHGAGIIHRDLKPANVLFKLGTPKVIDFGIAQPTEPTSALTRPDHVVGTLAYMAPERFDTGRGIPITPAADVFAWGVVVTYAATGHLPFAGDSPMATAGQILTQPPNLSGLSGGFRDLVASTLEKDPAKRPTAAELLERLLTAEPVDPETRRAAYAARARVRARRTMRRVVRVTAAVCVLALAAAVPARIVLRERAADRDSAAAALRVAHTAVADNLVTQSRDARQTDPALSLRLAATAMGLTPSETTRANLTDAIATGYSGEIPAHHPVAVARYRPDGQVVALAGTDGTLTFWAGTVMAGTIQSGDPFVNDVAFSPDGRTVAVIGKRLQLWDVHDLAAPRQLSSAAAERGDGRLVRFAGAGRLVTSAGAAIAMWDVRDPRHPRRLWRVTGTGDYATAAAVNAHGVYLLATGDTVTVWSGSGQAKPSVIAQYDRLDSVKDIAINPAGTLVAIALDAVDNPVWLYDLTDRAQPRRLVYPPDARNAATLAFAPDGGLLAIADNDEHVTLWDVRNPSLPILTGTRDGNGDSVTSMAFAPGGGPGGSGGTLLTASLGATHTAMLWRATSPLAPVRIASVRQSGPVASLDVSASETMAVESSSGSRSTAASWDIKDPAHPQLLTGPVALDAEAAENGAVRMGPEQPAIALAGSGLWDVGPGRPARRVLSMGATVLDFDPAARLAVVQSDVGLALYSTAAGGQARKVSSIAMPTAISASFVRGRHQLVAMSTGTVHDESIGLWDLRDPAHPRPIAAHSYPGFGSGATVSADGGTIAYWTTDGVRLWRPATGADSVLIPKASLRERDGGMRIIGGAFSADGSVLALSGSDEVELWSVPSTGQAALLATMRGHVDGTAFSRSRPILATGDGAYVNLWNVDRTLGILRDPTPEACRLGGGLTAAEWPRYVRDLPYAPVC</sequence>
<dbReference type="Gene3D" id="1.10.510.10">
    <property type="entry name" value="Transferase(Phosphotransferase) domain 1"/>
    <property type="match status" value="1"/>
</dbReference>
<evidence type="ECO:0000313" key="11">
    <source>
        <dbReference type="EMBL" id="MFF5297663.1"/>
    </source>
</evidence>
<keyword evidence="5 11" id="KW-0418">Kinase</keyword>
<dbReference type="PROSITE" id="PS50082">
    <property type="entry name" value="WD_REPEATS_2"/>
    <property type="match status" value="1"/>
</dbReference>
<keyword evidence="4 8" id="KW-0547">Nucleotide-binding</keyword>
<dbReference type="InterPro" id="IPR036322">
    <property type="entry name" value="WD40_repeat_dom_sf"/>
</dbReference>
<dbReference type="SUPFAM" id="SSF50978">
    <property type="entry name" value="WD40 repeat-like"/>
    <property type="match status" value="2"/>
</dbReference>
<dbReference type="InterPro" id="IPR017441">
    <property type="entry name" value="Protein_kinase_ATP_BS"/>
</dbReference>
<keyword evidence="1 7" id="KW-0853">WD repeat</keyword>
<evidence type="ECO:0000313" key="12">
    <source>
        <dbReference type="Proteomes" id="UP001602245"/>
    </source>
</evidence>
<evidence type="ECO:0000259" key="10">
    <source>
        <dbReference type="PROSITE" id="PS50011"/>
    </source>
</evidence>
<keyword evidence="11" id="KW-0723">Serine/threonine-protein kinase</keyword>
<evidence type="ECO:0000256" key="4">
    <source>
        <dbReference type="ARBA" id="ARBA00022741"/>
    </source>
</evidence>
<evidence type="ECO:0000256" key="1">
    <source>
        <dbReference type="ARBA" id="ARBA00022574"/>
    </source>
</evidence>
<dbReference type="SMART" id="SM00320">
    <property type="entry name" value="WD40"/>
    <property type="match status" value="9"/>
</dbReference>
<organism evidence="11 12">
    <name type="scientific">Paractinoplanes globisporus</name>
    <dbReference type="NCBI Taxonomy" id="113565"/>
    <lineage>
        <taxon>Bacteria</taxon>
        <taxon>Bacillati</taxon>
        <taxon>Actinomycetota</taxon>
        <taxon>Actinomycetes</taxon>
        <taxon>Micromonosporales</taxon>
        <taxon>Micromonosporaceae</taxon>
        <taxon>Paractinoplanes</taxon>
    </lineage>
</organism>
<feature type="repeat" description="WD" evidence="7">
    <location>
        <begin position="605"/>
        <end position="640"/>
    </location>
</feature>
<dbReference type="PROSITE" id="PS00107">
    <property type="entry name" value="PROTEIN_KINASE_ATP"/>
    <property type="match status" value="1"/>
</dbReference>
<dbReference type="PROSITE" id="PS50011">
    <property type="entry name" value="PROTEIN_KINASE_DOM"/>
    <property type="match status" value="1"/>
</dbReference>
<dbReference type="InterPro" id="IPR008271">
    <property type="entry name" value="Ser/Thr_kinase_AS"/>
</dbReference>
<keyword evidence="9" id="KW-0812">Transmembrane</keyword>
<dbReference type="PANTHER" id="PTHR43289">
    <property type="entry name" value="MITOGEN-ACTIVATED PROTEIN KINASE KINASE KINASE 20-RELATED"/>
    <property type="match status" value="1"/>
</dbReference>
<evidence type="ECO:0000256" key="5">
    <source>
        <dbReference type="ARBA" id="ARBA00022777"/>
    </source>
</evidence>
<dbReference type="SUPFAM" id="SSF56112">
    <property type="entry name" value="Protein kinase-like (PK-like)"/>
    <property type="match status" value="1"/>
</dbReference>
<proteinExistence type="predicted"/>
<dbReference type="EMBL" id="JBIAZU010000013">
    <property type="protein sequence ID" value="MFF5297663.1"/>
    <property type="molecule type" value="Genomic_DNA"/>
</dbReference>
<dbReference type="InterPro" id="IPR000719">
    <property type="entry name" value="Prot_kinase_dom"/>
</dbReference>
<evidence type="ECO:0000256" key="2">
    <source>
        <dbReference type="ARBA" id="ARBA00022679"/>
    </source>
</evidence>
<keyword evidence="9" id="KW-0472">Membrane</keyword>
<dbReference type="InterPro" id="IPR019775">
    <property type="entry name" value="WD40_repeat_CS"/>
</dbReference>
<gene>
    <name evidence="11" type="ORF">ACFY35_50235</name>
</gene>
<feature type="binding site" evidence="8">
    <location>
        <position position="44"/>
    </location>
    <ligand>
        <name>ATP</name>
        <dbReference type="ChEBI" id="CHEBI:30616"/>
    </ligand>
</feature>
<dbReference type="Pfam" id="PF00069">
    <property type="entry name" value="Pkinase"/>
    <property type="match status" value="1"/>
</dbReference>
<evidence type="ECO:0000256" key="6">
    <source>
        <dbReference type="ARBA" id="ARBA00022840"/>
    </source>
</evidence>
<name>A0ABW6WXC0_9ACTN</name>
<dbReference type="RefSeq" id="WP_084699086.1">
    <property type="nucleotide sequence ID" value="NZ_JBIAZU010000013.1"/>
</dbReference>
<comment type="caution">
    <text evidence="11">The sequence shown here is derived from an EMBL/GenBank/DDBJ whole genome shotgun (WGS) entry which is preliminary data.</text>
</comment>
<evidence type="ECO:0000256" key="7">
    <source>
        <dbReference type="PROSITE-ProRule" id="PRU00221"/>
    </source>
</evidence>
<dbReference type="CDD" id="cd14014">
    <property type="entry name" value="STKc_PknB_like"/>
    <property type="match status" value="1"/>
</dbReference>